<feature type="domain" description="Major facilitator superfamily (MFS) profile" evidence="9">
    <location>
        <begin position="272"/>
        <end position="474"/>
    </location>
</feature>
<evidence type="ECO:0000259" key="9">
    <source>
        <dbReference type="PROSITE" id="PS50850"/>
    </source>
</evidence>
<evidence type="ECO:0000256" key="5">
    <source>
        <dbReference type="ARBA" id="ARBA00022989"/>
    </source>
</evidence>
<keyword evidence="5 8" id="KW-1133">Transmembrane helix</keyword>
<feature type="transmembrane region" description="Helical" evidence="8">
    <location>
        <begin position="141"/>
        <end position="162"/>
    </location>
</feature>
<dbReference type="PROSITE" id="PS50850">
    <property type="entry name" value="MFS"/>
    <property type="match status" value="1"/>
</dbReference>
<dbReference type="Proteomes" id="UP001596496">
    <property type="component" value="Unassembled WGS sequence"/>
</dbReference>
<feature type="transmembrane region" description="Helical" evidence="8">
    <location>
        <begin position="409"/>
        <end position="429"/>
    </location>
</feature>
<evidence type="ECO:0000256" key="4">
    <source>
        <dbReference type="ARBA" id="ARBA00022692"/>
    </source>
</evidence>
<comment type="subcellular location">
    <subcellularLocation>
        <location evidence="1">Cell membrane</location>
        <topology evidence="1">Multi-pass membrane protein</topology>
    </subcellularLocation>
</comment>
<dbReference type="PANTHER" id="PTHR23513:SF6">
    <property type="entry name" value="MAJOR FACILITATOR SUPERFAMILY ASSOCIATED DOMAIN-CONTAINING PROTEIN"/>
    <property type="match status" value="1"/>
</dbReference>
<proteinExistence type="predicted"/>
<name>A0ABW2P4D5_9ACTN</name>
<feature type="region of interest" description="Disordered" evidence="7">
    <location>
        <begin position="195"/>
        <end position="253"/>
    </location>
</feature>
<keyword evidence="2" id="KW-0813">Transport</keyword>
<dbReference type="RefSeq" id="WP_380826821.1">
    <property type="nucleotide sequence ID" value="NZ_JBHTCG010000008.1"/>
</dbReference>
<feature type="transmembrane region" description="Helical" evidence="8">
    <location>
        <begin position="441"/>
        <end position="461"/>
    </location>
</feature>
<sequence length="474" mass="48920">MVELLSLRRQRDYRLLWSARAVSETGTEVSRLAVPLTAAALLNATPVQMGLLTAATSLPYLLIGLPAGAYADRLRRHRPLLVLCEVLSGAAVLTVPLGWLAGLLTVPWLITVALVVGTCSVFYRAAWFPHLPSVVAREQRTAAIAGFQMVYSTAGICGPGLAGLLVQAITAPLALVADAASFAVSALLLHSLRSPETATSPDSTSLTTPESTSSTAASDSAASGATSGATATKFMRDTTSGTDTSTEIETDAAAEATIGTRTSLLRDTREGMLTVMRHGTLRTLIGAGVLINFASAAQMALLVLFTVRTLGMQPGVVGLLVAASGVGGLLGAVTAPRLTGRLTEDRTILIAVALFPLEFVAIASAHGSAVVLVPLLMGAFAVSGMAAVLFSVCYGTIQLRESPPDMLGRVNATMTVSTLGVMTLGGVAGGVLGEFLGLRPTMWACAFVVLLAVALVWSSPLRHALSAPHRPTPA</sequence>
<dbReference type="Pfam" id="PF05977">
    <property type="entry name" value="MFS_3"/>
    <property type="match status" value="1"/>
</dbReference>
<keyword evidence="4 8" id="KW-0812">Transmembrane</keyword>
<feature type="transmembrane region" description="Helical" evidence="8">
    <location>
        <begin position="371"/>
        <end position="397"/>
    </location>
</feature>
<dbReference type="Gene3D" id="1.20.1250.20">
    <property type="entry name" value="MFS general substrate transporter like domains"/>
    <property type="match status" value="1"/>
</dbReference>
<organism evidence="10 11">
    <name type="scientific">Sphaerisporangium rhizosphaerae</name>
    <dbReference type="NCBI Taxonomy" id="2269375"/>
    <lineage>
        <taxon>Bacteria</taxon>
        <taxon>Bacillati</taxon>
        <taxon>Actinomycetota</taxon>
        <taxon>Actinomycetes</taxon>
        <taxon>Streptosporangiales</taxon>
        <taxon>Streptosporangiaceae</taxon>
        <taxon>Sphaerisporangium</taxon>
    </lineage>
</organism>
<protein>
    <submittedName>
        <fullName evidence="10">MFS transporter</fullName>
    </submittedName>
</protein>
<gene>
    <name evidence="10" type="ORF">ACFQSB_14085</name>
</gene>
<evidence type="ECO:0000256" key="2">
    <source>
        <dbReference type="ARBA" id="ARBA00022448"/>
    </source>
</evidence>
<evidence type="ECO:0000256" key="6">
    <source>
        <dbReference type="ARBA" id="ARBA00023136"/>
    </source>
</evidence>
<feature type="transmembrane region" description="Helical" evidence="8">
    <location>
        <begin position="108"/>
        <end position="129"/>
    </location>
</feature>
<feature type="compositionally biased region" description="Low complexity" evidence="7">
    <location>
        <begin position="197"/>
        <end position="232"/>
    </location>
</feature>
<evidence type="ECO:0000313" key="10">
    <source>
        <dbReference type="EMBL" id="MFC7383346.1"/>
    </source>
</evidence>
<feature type="transmembrane region" description="Helical" evidence="8">
    <location>
        <begin position="347"/>
        <end position="365"/>
    </location>
</feature>
<dbReference type="InterPro" id="IPR036259">
    <property type="entry name" value="MFS_trans_sf"/>
</dbReference>
<reference evidence="11" key="1">
    <citation type="journal article" date="2019" name="Int. J. Syst. Evol. Microbiol.">
        <title>The Global Catalogue of Microorganisms (GCM) 10K type strain sequencing project: providing services to taxonomists for standard genome sequencing and annotation.</title>
        <authorList>
            <consortium name="The Broad Institute Genomics Platform"/>
            <consortium name="The Broad Institute Genome Sequencing Center for Infectious Disease"/>
            <person name="Wu L."/>
            <person name="Ma J."/>
        </authorList>
    </citation>
    <scope>NUCLEOTIDE SEQUENCE [LARGE SCALE GENOMIC DNA]</scope>
    <source>
        <strain evidence="11">CECT 7649</strain>
    </source>
</reference>
<dbReference type="InterPro" id="IPR020846">
    <property type="entry name" value="MFS_dom"/>
</dbReference>
<evidence type="ECO:0000313" key="11">
    <source>
        <dbReference type="Proteomes" id="UP001596496"/>
    </source>
</evidence>
<feature type="transmembrane region" description="Helical" evidence="8">
    <location>
        <begin position="168"/>
        <end position="189"/>
    </location>
</feature>
<dbReference type="EMBL" id="JBHTCG010000008">
    <property type="protein sequence ID" value="MFC7383346.1"/>
    <property type="molecule type" value="Genomic_DNA"/>
</dbReference>
<dbReference type="InterPro" id="IPR010290">
    <property type="entry name" value="TM_effector"/>
</dbReference>
<evidence type="ECO:0000256" key="8">
    <source>
        <dbReference type="SAM" id="Phobius"/>
    </source>
</evidence>
<keyword evidence="6 8" id="KW-0472">Membrane</keyword>
<accession>A0ABW2P4D5</accession>
<keyword evidence="3" id="KW-1003">Cell membrane</keyword>
<dbReference type="CDD" id="cd06173">
    <property type="entry name" value="MFS_MefA_like"/>
    <property type="match status" value="1"/>
</dbReference>
<dbReference type="SUPFAM" id="SSF103473">
    <property type="entry name" value="MFS general substrate transporter"/>
    <property type="match status" value="1"/>
</dbReference>
<feature type="transmembrane region" description="Helical" evidence="8">
    <location>
        <begin position="317"/>
        <end position="335"/>
    </location>
</feature>
<dbReference type="InterPro" id="IPR011701">
    <property type="entry name" value="MFS"/>
</dbReference>
<feature type="transmembrane region" description="Helical" evidence="8">
    <location>
        <begin position="80"/>
        <end position="102"/>
    </location>
</feature>
<feature type="transmembrane region" description="Helical" evidence="8">
    <location>
        <begin position="284"/>
        <end position="305"/>
    </location>
</feature>
<comment type="caution">
    <text evidence="10">The sequence shown here is derived from an EMBL/GenBank/DDBJ whole genome shotgun (WGS) entry which is preliminary data.</text>
</comment>
<dbReference type="PANTHER" id="PTHR23513">
    <property type="entry name" value="INTEGRAL MEMBRANE EFFLUX PROTEIN-RELATED"/>
    <property type="match status" value="1"/>
</dbReference>
<dbReference type="Pfam" id="PF07690">
    <property type="entry name" value="MFS_1"/>
    <property type="match status" value="1"/>
</dbReference>
<feature type="transmembrane region" description="Helical" evidence="8">
    <location>
        <begin position="49"/>
        <end position="68"/>
    </location>
</feature>
<evidence type="ECO:0000256" key="3">
    <source>
        <dbReference type="ARBA" id="ARBA00022475"/>
    </source>
</evidence>
<keyword evidence="11" id="KW-1185">Reference proteome</keyword>
<evidence type="ECO:0000256" key="7">
    <source>
        <dbReference type="SAM" id="MobiDB-lite"/>
    </source>
</evidence>
<evidence type="ECO:0000256" key="1">
    <source>
        <dbReference type="ARBA" id="ARBA00004651"/>
    </source>
</evidence>